<evidence type="ECO:0000256" key="5">
    <source>
        <dbReference type="ARBA" id="ARBA00023040"/>
    </source>
</evidence>
<keyword evidence="2" id="KW-1003">Cell membrane</keyword>
<dbReference type="InterPro" id="IPR000276">
    <property type="entry name" value="GPCR_Rhodpsn"/>
</dbReference>
<keyword evidence="6 10" id="KW-0472">Membrane</keyword>
<dbReference type="GO" id="GO:0004930">
    <property type="term" value="F:G protein-coupled receptor activity"/>
    <property type="evidence" value="ECO:0007669"/>
    <property type="project" value="UniProtKB-KW"/>
</dbReference>
<feature type="transmembrane region" description="Helical" evidence="10">
    <location>
        <begin position="376"/>
        <end position="398"/>
    </location>
</feature>
<evidence type="ECO:0000256" key="10">
    <source>
        <dbReference type="SAM" id="Phobius"/>
    </source>
</evidence>
<feature type="transmembrane region" description="Helical" evidence="10">
    <location>
        <begin position="453"/>
        <end position="479"/>
    </location>
</feature>
<dbReference type="GO" id="GO:0005886">
    <property type="term" value="C:plasma membrane"/>
    <property type="evidence" value="ECO:0007669"/>
    <property type="project" value="UniProtKB-SubCell"/>
</dbReference>
<evidence type="ECO:0000256" key="4">
    <source>
        <dbReference type="ARBA" id="ARBA00022989"/>
    </source>
</evidence>
<evidence type="ECO:0000256" key="7">
    <source>
        <dbReference type="ARBA" id="ARBA00023170"/>
    </source>
</evidence>
<dbReference type="Proteomes" id="UP000275408">
    <property type="component" value="Unassembled WGS sequence"/>
</dbReference>
<organism evidence="12 13">
    <name type="scientific">Pocillopora damicornis</name>
    <name type="common">Cauliflower coral</name>
    <name type="synonym">Millepora damicornis</name>
    <dbReference type="NCBI Taxonomy" id="46731"/>
    <lineage>
        <taxon>Eukaryota</taxon>
        <taxon>Metazoa</taxon>
        <taxon>Cnidaria</taxon>
        <taxon>Anthozoa</taxon>
        <taxon>Hexacorallia</taxon>
        <taxon>Scleractinia</taxon>
        <taxon>Astrocoeniina</taxon>
        <taxon>Pocilloporidae</taxon>
        <taxon>Pocillopora</taxon>
    </lineage>
</organism>
<keyword evidence="9" id="KW-0807">Transducer</keyword>
<evidence type="ECO:0000259" key="11">
    <source>
        <dbReference type="PROSITE" id="PS50262"/>
    </source>
</evidence>
<reference evidence="12 13" key="1">
    <citation type="journal article" date="2018" name="Sci. Rep.">
        <title>Comparative analysis of the Pocillopora damicornis genome highlights role of immune system in coral evolution.</title>
        <authorList>
            <person name="Cunning R."/>
            <person name="Bay R.A."/>
            <person name="Gillette P."/>
            <person name="Baker A.C."/>
            <person name="Traylor-Knowles N."/>
        </authorList>
    </citation>
    <scope>NUCLEOTIDE SEQUENCE [LARGE SCALE GENOMIC DNA]</scope>
    <source>
        <strain evidence="12">RSMAS</strain>
        <tissue evidence="12">Whole animal</tissue>
    </source>
</reference>
<feature type="transmembrane region" description="Helical" evidence="10">
    <location>
        <begin position="836"/>
        <end position="859"/>
    </location>
</feature>
<keyword evidence="7" id="KW-0675">Receptor</keyword>
<accession>A0A3M6T5D5</accession>
<feature type="transmembrane region" description="Helical" evidence="10">
    <location>
        <begin position="762"/>
        <end position="787"/>
    </location>
</feature>
<feature type="transmembrane region" description="Helical" evidence="10">
    <location>
        <begin position="286"/>
        <end position="308"/>
    </location>
</feature>
<feature type="transmembrane region" description="Helical" evidence="10">
    <location>
        <begin position="117"/>
        <end position="136"/>
    </location>
</feature>
<evidence type="ECO:0000313" key="12">
    <source>
        <dbReference type="EMBL" id="RMX36480.1"/>
    </source>
</evidence>
<feature type="transmembrane region" description="Helical" evidence="10">
    <location>
        <begin position="799"/>
        <end position="824"/>
    </location>
</feature>
<feature type="transmembrane region" description="Helical" evidence="10">
    <location>
        <begin position="693"/>
        <end position="716"/>
    </location>
</feature>
<evidence type="ECO:0000256" key="1">
    <source>
        <dbReference type="ARBA" id="ARBA00004651"/>
    </source>
</evidence>
<name>A0A3M6T5D5_POCDA</name>
<dbReference type="Pfam" id="PF00001">
    <property type="entry name" value="7tm_1"/>
    <property type="match status" value="5"/>
</dbReference>
<dbReference type="AlphaFoldDB" id="A0A3M6T5D5"/>
<feature type="non-terminal residue" evidence="12">
    <location>
        <position position="889"/>
    </location>
</feature>
<dbReference type="SMART" id="SM01381">
    <property type="entry name" value="7TM_GPCR_Srsx"/>
    <property type="match status" value="1"/>
</dbReference>
<dbReference type="PRINTS" id="PR00237">
    <property type="entry name" value="GPCRRHODOPSN"/>
</dbReference>
<dbReference type="OrthoDB" id="6102451at2759"/>
<evidence type="ECO:0000256" key="6">
    <source>
        <dbReference type="ARBA" id="ARBA00023136"/>
    </source>
</evidence>
<dbReference type="SUPFAM" id="SSF81321">
    <property type="entry name" value="Family A G protein-coupled receptor-like"/>
    <property type="match status" value="4"/>
</dbReference>
<keyword evidence="13" id="KW-1185">Reference proteome</keyword>
<feature type="domain" description="G-protein coupled receptors family 1 profile" evidence="11">
    <location>
        <begin position="471"/>
        <end position="714"/>
    </location>
</feature>
<feature type="transmembrane region" description="Helical" evidence="10">
    <location>
        <begin position="259"/>
        <end position="280"/>
    </location>
</feature>
<protein>
    <recommendedName>
        <fullName evidence="11">G-protein coupled receptors family 1 profile domain-containing protein</fullName>
    </recommendedName>
</protein>
<dbReference type="CDD" id="cd00637">
    <property type="entry name" value="7tm_classA_rhodopsin-like"/>
    <property type="match status" value="3"/>
</dbReference>
<evidence type="ECO:0000313" key="13">
    <source>
        <dbReference type="Proteomes" id="UP000275408"/>
    </source>
</evidence>
<proteinExistence type="predicted"/>
<comment type="caution">
    <text evidence="12">The sequence shown here is derived from an EMBL/GenBank/DDBJ whole genome shotgun (WGS) entry which is preliminary data.</text>
</comment>
<feature type="transmembrane region" description="Helical" evidence="10">
    <location>
        <begin position="213"/>
        <end position="238"/>
    </location>
</feature>
<evidence type="ECO:0000256" key="2">
    <source>
        <dbReference type="ARBA" id="ARBA00022475"/>
    </source>
</evidence>
<comment type="subcellular location">
    <subcellularLocation>
        <location evidence="1">Cell membrane</location>
        <topology evidence="1">Multi-pass membrane protein</topology>
    </subcellularLocation>
</comment>
<feature type="domain" description="G-protein coupled receptors family 1 profile" evidence="11">
    <location>
        <begin position="1"/>
        <end position="396"/>
    </location>
</feature>
<feature type="transmembrane region" description="Helical" evidence="10">
    <location>
        <begin position="655"/>
        <end position="673"/>
    </location>
</feature>
<feature type="transmembrane region" description="Helical" evidence="10">
    <location>
        <begin position="344"/>
        <end position="364"/>
    </location>
</feature>
<feature type="transmembrane region" description="Helical" evidence="10">
    <location>
        <begin position="43"/>
        <end position="60"/>
    </location>
</feature>
<gene>
    <name evidence="12" type="ORF">pdam_00010042</name>
</gene>
<dbReference type="EMBL" id="RCHS01004322">
    <property type="protein sequence ID" value="RMX36480.1"/>
    <property type="molecule type" value="Genomic_DNA"/>
</dbReference>
<feature type="domain" description="G-protein coupled receptors family 1 profile" evidence="11">
    <location>
        <begin position="779"/>
        <end position="889"/>
    </location>
</feature>
<feature type="transmembrane region" description="Helical" evidence="10">
    <location>
        <begin position="183"/>
        <end position="201"/>
    </location>
</feature>
<feature type="transmembrane region" description="Helical" evidence="10">
    <location>
        <begin position="528"/>
        <end position="553"/>
    </location>
</feature>
<feature type="transmembrane region" description="Helical" evidence="10">
    <location>
        <begin position="574"/>
        <end position="593"/>
    </location>
</feature>
<feature type="transmembrane region" description="Helical" evidence="10">
    <location>
        <begin position="12"/>
        <end position="31"/>
    </location>
</feature>
<feature type="transmembrane region" description="Helical" evidence="10">
    <location>
        <begin position="148"/>
        <end position="171"/>
    </location>
</feature>
<keyword evidence="8" id="KW-0325">Glycoprotein</keyword>
<evidence type="ECO:0000256" key="8">
    <source>
        <dbReference type="ARBA" id="ARBA00023180"/>
    </source>
</evidence>
<dbReference type="PROSITE" id="PS50262">
    <property type="entry name" value="G_PROTEIN_RECEP_F1_2"/>
    <property type="match status" value="3"/>
</dbReference>
<dbReference type="Gene3D" id="1.20.1070.10">
    <property type="entry name" value="Rhodopsin 7-helix transmembrane proteins"/>
    <property type="match status" value="5"/>
</dbReference>
<keyword evidence="5" id="KW-0297">G-protein coupled receptor</keyword>
<sequence>MSLVYDVLASVSILTLTAISVDRLLALLLGLRYKQVVTLKRTYAVVTTFWVVSCVVALLYLASHRITCLAITAVSYTYIFLKLRRSQTEVYKRVQEAHPKLTVPLDIGRYRKAVHSAVWVQLAMALCYLPYLVVMASRNNITMSSSYFLAWAPSVSLVYFNSSLNPFLYCWKIAEVRQVVKETIRQALCCVCKPLNVAYWMSLVYEDWDVCRFSAIASFMAGYVLASVSILTLTAISVDRLLALLLGLRYKQVVTLKRTYAVVTTFWVVSCVVALLYLASHRITVWYGRITIVFCLTITAVSYTYIFLKLRRRQTEVYKRVQEAHPKLTVPLDIGRYRKAVHSAVWVQLAMALCYLPYLVVMALRNNITMSSSYFLAWAASVSLVYFNSSLNPFLYCWKIAEVRQVVKETIRPALCCVCKNMAGLNLTIHVRQKESFEELLCSSTLRNGNQEYMLYLSAINIFLSITAVIGNVLILVALRKDSSLHPPSKLLYRCLATTDLCVGLIVEPLQAAYLMAVYNEHWALCRYLLVTVYVTGYGLASISLLTLTAIAVDRLIALLLGLRYKETVTLKRIYLILAIFWIVSSIAAGSYVIDYRIVFWCSRIFTPIGLIISIASYTKIFYTLNRHQMVVKDRFQHAQSSKAVPLNMARYRKAVYSALWVQLALVACHLPYSTVVLLLNRMRLRNASLTYMVVWGVTVTLVLFNSSLNPFLYCWKICEVRQAVKKTIRYVFFCRKHGEQTMAFQDLRCPVGLTKEIHEHLIYLSAFNIFLSVIACVGNTLILVALSKESSLHLPSKLLLRCLATTDLCVGIIVEPLNIAYLMTLVYEDWHLCRFLEAVSFLVGYVLAAASLLTLTGISVDRLLALLLGSTYKQIVTCKRTYVVIVAI</sequence>
<dbReference type="InterPro" id="IPR017452">
    <property type="entry name" value="GPCR_Rhodpsn_7TM"/>
</dbReference>
<evidence type="ECO:0000256" key="3">
    <source>
        <dbReference type="ARBA" id="ARBA00022692"/>
    </source>
</evidence>
<keyword evidence="4 10" id="KW-1133">Transmembrane helix</keyword>
<evidence type="ECO:0000256" key="9">
    <source>
        <dbReference type="ARBA" id="ARBA00023224"/>
    </source>
</evidence>
<keyword evidence="3 10" id="KW-0812">Transmembrane</keyword>
<dbReference type="PANTHER" id="PTHR24246">
    <property type="entry name" value="OLFACTORY RECEPTOR AND ADENOSINE RECEPTOR"/>
    <property type="match status" value="1"/>
</dbReference>
<feature type="transmembrane region" description="Helical" evidence="10">
    <location>
        <begin position="605"/>
        <end position="625"/>
    </location>
</feature>
<dbReference type="PANTHER" id="PTHR24246:SF27">
    <property type="entry name" value="ADENOSINE RECEPTOR, ISOFORM A"/>
    <property type="match status" value="1"/>
</dbReference>